<sequence length="414" mass="46097">MTITTVLNPLHIPELLQIVCLHLDKSSLLAGIRVNKTWHDICKPLLWESCSFSADQYNSFHDVFDQNAPLIRTLEAKLRLIGGEVRFVAQHCVNLKALTLRYCRVSPSSLDVLCNGIPRVQYLTFDLCPGVNTTSIAPRLTRLPSLTHLELIAHTQDRGSGDWRENEMALLLTQCLSLEYLKIVGADLSHLHLFAVQRHPTPLRLMKLELVSTFISENALKNLLGKSPNLSNLILLNNSNKNSTIQVIAESGSNLRMLELKNSKSVATSAFDSVFKKCPLLISLGISQTLICDAAISALAHHCTQLRILDLRGCSRITHTAFLELISTLTCLQHLFVGGCKKLKIEAFSGEAPWSCRENLEMLDMTSVGIRPESDKLNGLVCHLRSLPRLRSLLLDEAVSRHPEIVEFLADSTD</sequence>
<dbReference type="InterPro" id="IPR057207">
    <property type="entry name" value="FBXL15_LRR"/>
</dbReference>
<dbReference type="Pfam" id="PF25372">
    <property type="entry name" value="DUF7885"/>
    <property type="match status" value="1"/>
</dbReference>
<organism evidence="2 3">
    <name type="scientific">Entomortierella chlamydospora</name>
    <dbReference type="NCBI Taxonomy" id="101097"/>
    <lineage>
        <taxon>Eukaryota</taxon>
        <taxon>Fungi</taxon>
        <taxon>Fungi incertae sedis</taxon>
        <taxon>Mucoromycota</taxon>
        <taxon>Mortierellomycotina</taxon>
        <taxon>Mortierellomycetes</taxon>
        <taxon>Mortierellales</taxon>
        <taxon>Mortierellaceae</taxon>
        <taxon>Entomortierella</taxon>
    </lineage>
</organism>
<dbReference type="PANTHER" id="PTHR13318:SF95">
    <property type="entry name" value="F-BOX PROTEIN YLR352W"/>
    <property type="match status" value="1"/>
</dbReference>
<dbReference type="OrthoDB" id="2348683at2759"/>
<dbReference type="GO" id="GO:0019005">
    <property type="term" value="C:SCF ubiquitin ligase complex"/>
    <property type="evidence" value="ECO:0007669"/>
    <property type="project" value="TreeGrafter"/>
</dbReference>
<dbReference type="InterPro" id="IPR032675">
    <property type="entry name" value="LRR_dom_sf"/>
</dbReference>
<dbReference type="Proteomes" id="UP000703661">
    <property type="component" value="Unassembled WGS sequence"/>
</dbReference>
<dbReference type="InterPro" id="IPR006553">
    <property type="entry name" value="Leu-rich_rpt_Cys-con_subtyp"/>
</dbReference>
<dbReference type="SUPFAM" id="SSF52047">
    <property type="entry name" value="RNI-like"/>
    <property type="match status" value="1"/>
</dbReference>
<evidence type="ECO:0000313" key="2">
    <source>
        <dbReference type="EMBL" id="KAG0010622.1"/>
    </source>
</evidence>
<dbReference type="PANTHER" id="PTHR13318">
    <property type="entry name" value="PARTNER OF PAIRED, ISOFORM B-RELATED"/>
    <property type="match status" value="1"/>
</dbReference>
<accession>A0A9P6MR53</accession>
<dbReference type="GO" id="GO:0031146">
    <property type="term" value="P:SCF-dependent proteasomal ubiquitin-dependent protein catabolic process"/>
    <property type="evidence" value="ECO:0007669"/>
    <property type="project" value="TreeGrafter"/>
</dbReference>
<evidence type="ECO:0000313" key="3">
    <source>
        <dbReference type="Proteomes" id="UP000703661"/>
    </source>
</evidence>
<evidence type="ECO:0000259" key="1">
    <source>
        <dbReference type="Pfam" id="PF25372"/>
    </source>
</evidence>
<dbReference type="SMART" id="SM00367">
    <property type="entry name" value="LRR_CC"/>
    <property type="match status" value="2"/>
</dbReference>
<proteinExistence type="predicted"/>
<dbReference type="AlphaFoldDB" id="A0A9P6MR53"/>
<keyword evidence="3" id="KW-1185">Reference proteome</keyword>
<feature type="non-terminal residue" evidence="2">
    <location>
        <position position="414"/>
    </location>
</feature>
<protein>
    <recommendedName>
        <fullName evidence="1">F-box/LRR-repeat protein 15-like leucin rich repeat domain-containing protein</fullName>
    </recommendedName>
</protein>
<name>A0A9P6MR53_9FUNG</name>
<feature type="domain" description="F-box/LRR-repeat protein 15-like leucin rich repeat" evidence="1">
    <location>
        <begin position="146"/>
        <end position="328"/>
    </location>
</feature>
<comment type="caution">
    <text evidence="2">The sequence shown here is derived from an EMBL/GenBank/DDBJ whole genome shotgun (WGS) entry which is preliminary data.</text>
</comment>
<dbReference type="Gene3D" id="3.80.10.10">
    <property type="entry name" value="Ribonuclease Inhibitor"/>
    <property type="match status" value="1"/>
</dbReference>
<dbReference type="EMBL" id="JAAAID010001298">
    <property type="protein sequence ID" value="KAG0010622.1"/>
    <property type="molecule type" value="Genomic_DNA"/>
</dbReference>
<gene>
    <name evidence="2" type="ORF">BGZ80_001312</name>
</gene>
<reference evidence="2" key="1">
    <citation type="journal article" date="2020" name="Fungal Divers.">
        <title>Resolving the Mortierellaceae phylogeny through synthesis of multi-gene phylogenetics and phylogenomics.</title>
        <authorList>
            <person name="Vandepol N."/>
            <person name="Liber J."/>
            <person name="Desiro A."/>
            <person name="Na H."/>
            <person name="Kennedy M."/>
            <person name="Barry K."/>
            <person name="Grigoriev I.V."/>
            <person name="Miller A.N."/>
            <person name="O'Donnell K."/>
            <person name="Stajich J.E."/>
            <person name="Bonito G."/>
        </authorList>
    </citation>
    <scope>NUCLEOTIDE SEQUENCE</scope>
    <source>
        <strain evidence="2">NRRL 2769</strain>
    </source>
</reference>